<dbReference type="Gene3D" id="3.90.660.20">
    <property type="entry name" value="Protoporphyrinogen oxidase, mitochondrial, domain 2"/>
    <property type="match status" value="1"/>
</dbReference>
<gene>
    <name evidence="2" type="primary">pds</name>
    <name evidence="2" type="ORF">Fuma_05221</name>
</gene>
<name>A0A1P8WNB8_9PLAN</name>
<dbReference type="STRING" id="1891926.Fuma_05221"/>
<dbReference type="KEGG" id="fmr:Fuma_05221"/>
<accession>A0A1P8WNB8</accession>
<protein>
    <submittedName>
        <fullName evidence="2">15-cis-phytoene desaturase</fullName>
        <ecNumber evidence="2">1.3.5.5</ecNumber>
    </submittedName>
</protein>
<dbReference type="AlphaFoldDB" id="A0A1P8WNB8"/>
<organism evidence="2 3">
    <name type="scientific">Fuerstiella marisgermanici</name>
    <dbReference type="NCBI Taxonomy" id="1891926"/>
    <lineage>
        <taxon>Bacteria</taxon>
        <taxon>Pseudomonadati</taxon>
        <taxon>Planctomycetota</taxon>
        <taxon>Planctomycetia</taxon>
        <taxon>Planctomycetales</taxon>
        <taxon>Planctomycetaceae</taxon>
        <taxon>Fuerstiella</taxon>
    </lineage>
</organism>
<dbReference type="PANTHER" id="PTHR42923:SF46">
    <property type="entry name" value="AMINE OXIDASE"/>
    <property type="match status" value="1"/>
</dbReference>
<evidence type="ECO:0000259" key="1">
    <source>
        <dbReference type="Pfam" id="PF01593"/>
    </source>
</evidence>
<reference evidence="2 3" key="1">
    <citation type="journal article" date="2016" name="Front. Microbiol.">
        <title>Fuerstia marisgermanicae gen. nov., sp. nov., an Unusual Member of the Phylum Planctomycetes from the German Wadden Sea.</title>
        <authorList>
            <person name="Kohn T."/>
            <person name="Heuer A."/>
            <person name="Jogler M."/>
            <person name="Vollmers J."/>
            <person name="Boedeker C."/>
            <person name="Bunk B."/>
            <person name="Rast P."/>
            <person name="Borchert D."/>
            <person name="Glockner I."/>
            <person name="Freese H.M."/>
            <person name="Klenk H.P."/>
            <person name="Overmann J."/>
            <person name="Kaster A.K."/>
            <person name="Rohde M."/>
            <person name="Wiegand S."/>
            <person name="Jogler C."/>
        </authorList>
    </citation>
    <scope>NUCLEOTIDE SEQUENCE [LARGE SCALE GENOMIC DNA]</scope>
    <source>
        <strain evidence="2 3">NH11</strain>
    </source>
</reference>
<dbReference type="EC" id="1.3.5.5" evidence="2"/>
<dbReference type="NCBIfam" id="NF005560">
    <property type="entry name" value="PRK07233.1"/>
    <property type="match status" value="1"/>
</dbReference>
<dbReference type="Pfam" id="PF01593">
    <property type="entry name" value="Amino_oxidase"/>
    <property type="match status" value="1"/>
</dbReference>
<dbReference type="InterPro" id="IPR036188">
    <property type="entry name" value="FAD/NAD-bd_sf"/>
</dbReference>
<sequence>MREAENTTNAEQPQKWAVLGGGMLGMTIAHRLTQQGHNVTLIESRSNLGGLADAWQVGDVTWDRHYHVTLLSDLYVRELWKELGVEDEMEWVETRTGFYTDGQLYSMSNTLEFLKFPPLNLIDKFRLGGTIFWASKVKNWKKLEQIPVADWLTKLSGKRTFQKMWLPLLRAKLGECWRDTSAAFIWATIARMYAARRSGLKKEMFGYVRGGYDRVLTAFEDRLVTRGVDVQCNTAVKGIHATPEGPVVVETEQGTDVYDKVVSTLPSPVLANALPDLNAEQRALHEGIRYHGIICASVLLKKGISPYYVTNITDDGVPFTAVIEMTALVDPKQLDGNHLIYLPKYVAPDDEAFNKTDAEIEEEFLGALDRMYPQFSRDDVKAFRISRVRHVFALPTLGYSERVPPFETNVANVFAVNSSHIVNGTLNVNETVKLANDFVTEFGDKQSAALVSRAQTASSNHHAADVSLVR</sequence>
<evidence type="ECO:0000313" key="2">
    <source>
        <dbReference type="EMBL" id="APZ95562.1"/>
    </source>
</evidence>
<keyword evidence="2" id="KW-0560">Oxidoreductase</keyword>
<dbReference type="SUPFAM" id="SSF51905">
    <property type="entry name" value="FAD/NAD(P)-binding domain"/>
    <property type="match status" value="1"/>
</dbReference>
<dbReference type="InterPro" id="IPR002937">
    <property type="entry name" value="Amino_oxidase"/>
</dbReference>
<dbReference type="InterPro" id="IPR050464">
    <property type="entry name" value="Zeta_carotene_desat/Oxidored"/>
</dbReference>
<keyword evidence="3" id="KW-1185">Reference proteome</keyword>
<dbReference type="RefSeq" id="WP_077026709.1">
    <property type="nucleotide sequence ID" value="NZ_CP017641.1"/>
</dbReference>
<feature type="domain" description="Amine oxidase" evidence="1">
    <location>
        <begin position="25"/>
        <end position="414"/>
    </location>
</feature>
<dbReference type="Gene3D" id="3.50.50.60">
    <property type="entry name" value="FAD/NAD(P)-binding domain"/>
    <property type="match status" value="1"/>
</dbReference>
<dbReference type="Proteomes" id="UP000187735">
    <property type="component" value="Chromosome"/>
</dbReference>
<proteinExistence type="predicted"/>
<dbReference type="Gene3D" id="1.10.3110.10">
    <property type="entry name" value="protoporphyrinogen ix oxidase, domain 3"/>
    <property type="match status" value="1"/>
</dbReference>
<dbReference type="OrthoDB" id="9803192at2"/>
<dbReference type="EMBL" id="CP017641">
    <property type="protein sequence ID" value="APZ95562.1"/>
    <property type="molecule type" value="Genomic_DNA"/>
</dbReference>
<dbReference type="GO" id="GO:0016491">
    <property type="term" value="F:oxidoreductase activity"/>
    <property type="evidence" value="ECO:0007669"/>
    <property type="project" value="UniProtKB-KW"/>
</dbReference>
<dbReference type="PANTHER" id="PTHR42923">
    <property type="entry name" value="PROTOPORPHYRINOGEN OXIDASE"/>
    <property type="match status" value="1"/>
</dbReference>
<evidence type="ECO:0000313" key="3">
    <source>
        <dbReference type="Proteomes" id="UP000187735"/>
    </source>
</evidence>